<sequence length="66" mass="7763">MGDYTFGNWKIADEKLILNSKSLTQMDSITVALSSGNYFSIENKEFRIRKGKLIDREDHKFIYKEK</sequence>
<proteinExistence type="predicted"/>
<accession>A0ABW4WXZ2</accession>
<comment type="caution">
    <text evidence="1">The sequence shown here is derived from an EMBL/GenBank/DDBJ whole genome shotgun (WGS) entry which is preliminary data.</text>
</comment>
<dbReference type="EMBL" id="JBHUHV010000037">
    <property type="protein sequence ID" value="MFD2067608.1"/>
    <property type="molecule type" value="Genomic_DNA"/>
</dbReference>
<name>A0ABW4WXZ2_9BACT</name>
<evidence type="ECO:0008006" key="3">
    <source>
        <dbReference type="Google" id="ProtNLM"/>
    </source>
</evidence>
<protein>
    <recommendedName>
        <fullName evidence="3">Lipocalin-like domain-containing protein</fullName>
    </recommendedName>
</protein>
<organism evidence="1 2">
    <name type="scientific">Pontibacter silvestris</name>
    <dbReference type="NCBI Taxonomy" id="2305183"/>
    <lineage>
        <taxon>Bacteria</taxon>
        <taxon>Pseudomonadati</taxon>
        <taxon>Bacteroidota</taxon>
        <taxon>Cytophagia</taxon>
        <taxon>Cytophagales</taxon>
        <taxon>Hymenobacteraceae</taxon>
        <taxon>Pontibacter</taxon>
    </lineage>
</organism>
<dbReference type="RefSeq" id="WP_229958029.1">
    <property type="nucleotide sequence ID" value="NZ_JAJJWI010000002.1"/>
</dbReference>
<keyword evidence="2" id="KW-1185">Reference proteome</keyword>
<evidence type="ECO:0000313" key="1">
    <source>
        <dbReference type="EMBL" id="MFD2067608.1"/>
    </source>
</evidence>
<reference evidence="2" key="1">
    <citation type="journal article" date="2019" name="Int. J. Syst. Evol. Microbiol.">
        <title>The Global Catalogue of Microorganisms (GCM) 10K type strain sequencing project: providing services to taxonomists for standard genome sequencing and annotation.</title>
        <authorList>
            <consortium name="The Broad Institute Genomics Platform"/>
            <consortium name="The Broad Institute Genome Sequencing Center for Infectious Disease"/>
            <person name="Wu L."/>
            <person name="Ma J."/>
        </authorList>
    </citation>
    <scope>NUCLEOTIDE SEQUENCE [LARGE SCALE GENOMIC DNA]</scope>
    <source>
        <strain evidence="2">JCM 16545</strain>
    </source>
</reference>
<dbReference type="Proteomes" id="UP001597369">
    <property type="component" value="Unassembled WGS sequence"/>
</dbReference>
<gene>
    <name evidence="1" type="ORF">ACFSKU_12000</name>
</gene>
<evidence type="ECO:0000313" key="2">
    <source>
        <dbReference type="Proteomes" id="UP001597369"/>
    </source>
</evidence>